<comment type="caution">
    <text evidence="2">The sequence shown here is derived from an EMBL/GenBank/DDBJ whole genome shotgun (WGS) entry which is preliminary data.</text>
</comment>
<dbReference type="EMBL" id="BONV01000064">
    <property type="protein sequence ID" value="GIG84952.1"/>
    <property type="molecule type" value="Genomic_DNA"/>
</dbReference>
<proteinExistence type="predicted"/>
<evidence type="ECO:0000313" key="3">
    <source>
        <dbReference type="Proteomes" id="UP000630097"/>
    </source>
</evidence>
<feature type="compositionally biased region" description="Low complexity" evidence="1">
    <location>
        <begin position="96"/>
        <end position="107"/>
    </location>
</feature>
<name>A0A8J3Q1S5_9ACTN</name>
<keyword evidence="3" id="KW-1185">Reference proteome</keyword>
<gene>
    <name evidence="2" type="ORF">Pka01_80790</name>
</gene>
<dbReference type="Proteomes" id="UP000630097">
    <property type="component" value="Unassembled WGS sequence"/>
</dbReference>
<evidence type="ECO:0000256" key="1">
    <source>
        <dbReference type="SAM" id="MobiDB-lite"/>
    </source>
</evidence>
<sequence length="123" mass="12950">MGGCAQASRAGAPARGVAADLRQQFLDVLRHIPRVHVFRHGDDAKVAEAVVAELLTVTVQTNPVVPAGRVFVVDMAKIDPPAGSPDPSGNREGGISSTSTRSARVVRLPPAQQGAKYRLYQAV</sequence>
<organism evidence="2 3">
    <name type="scientific">Planotetraspora kaengkrachanensis</name>
    <dbReference type="NCBI Taxonomy" id="575193"/>
    <lineage>
        <taxon>Bacteria</taxon>
        <taxon>Bacillati</taxon>
        <taxon>Actinomycetota</taxon>
        <taxon>Actinomycetes</taxon>
        <taxon>Streptosporangiales</taxon>
        <taxon>Streptosporangiaceae</taxon>
        <taxon>Planotetraspora</taxon>
    </lineage>
</organism>
<reference evidence="2 3" key="1">
    <citation type="submission" date="2021-01" db="EMBL/GenBank/DDBJ databases">
        <title>Whole genome shotgun sequence of Planotetraspora kaengkrachanensis NBRC 104272.</title>
        <authorList>
            <person name="Komaki H."/>
            <person name="Tamura T."/>
        </authorList>
    </citation>
    <scope>NUCLEOTIDE SEQUENCE [LARGE SCALE GENOMIC DNA]</scope>
    <source>
        <strain evidence="2 3">NBRC 104272</strain>
    </source>
</reference>
<accession>A0A8J3Q1S5</accession>
<protein>
    <submittedName>
        <fullName evidence="2">Uncharacterized protein</fullName>
    </submittedName>
</protein>
<evidence type="ECO:0000313" key="2">
    <source>
        <dbReference type="EMBL" id="GIG84952.1"/>
    </source>
</evidence>
<feature type="region of interest" description="Disordered" evidence="1">
    <location>
        <begin position="77"/>
        <end position="107"/>
    </location>
</feature>
<dbReference type="AlphaFoldDB" id="A0A8J3Q1S5"/>